<organism evidence="2 3">
    <name type="scientific">Flavobacterium humi</name>
    <dbReference type="NCBI Taxonomy" id="2562683"/>
    <lineage>
        <taxon>Bacteria</taxon>
        <taxon>Pseudomonadati</taxon>
        <taxon>Bacteroidota</taxon>
        <taxon>Flavobacteriia</taxon>
        <taxon>Flavobacteriales</taxon>
        <taxon>Flavobacteriaceae</taxon>
        <taxon>Flavobacterium</taxon>
    </lineage>
</organism>
<reference evidence="2 3" key="1">
    <citation type="submission" date="2019-04" db="EMBL/GenBank/DDBJ databases">
        <title>Flavobacterium sp. strain DS2-A Genome sequencing and assembly.</title>
        <authorList>
            <person name="Kim I."/>
        </authorList>
    </citation>
    <scope>NUCLEOTIDE SEQUENCE [LARGE SCALE GENOMIC DNA]</scope>
    <source>
        <strain evidence="2 3">DS2-A</strain>
    </source>
</reference>
<evidence type="ECO:0000256" key="1">
    <source>
        <dbReference type="SAM" id="SignalP"/>
    </source>
</evidence>
<protein>
    <recommendedName>
        <fullName evidence="4">Carboxypeptidase-like regulatory domain-containing protein</fullName>
    </recommendedName>
</protein>
<dbReference type="Proteomes" id="UP000297407">
    <property type="component" value="Unassembled WGS sequence"/>
</dbReference>
<name>A0A4Z0LC01_9FLAO</name>
<dbReference type="AlphaFoldDB" id="A0A4Z0LC01"/>
<accession>A0A4Z0LC01</accession>
<proteinExistence type="predicted"/>
<evidence type="ECO:0000313" key="2">
    <source>
        <dbReference type="EMBL" id="TGD59403.1"/>
    </source>
</evidence>
<dbReference type="EMBL" id="SRLH01000001">
    <property type="protein sequence ID" value="TGD59403.1"/>
    <property type="molecule type" value="Genomic_DNA"/>
</dbReference>
<feature type="chain" id="PRO_5021275593" description="Carboxypeptidase-like regulatory domain-containing protein" evidence="1">
    <location>
        <begin position="19"/>
        <end position="386"/>
    </location>
</feature>
<feature type="signal peptide" evidence="1">
    <location>
        <begin position="1"/>
        <end position="18"/>
    </location>
</feature>
<sequence length="386" mass="45180">MRRNLCFILFLIAGCAFAQNLEFTVIVKDIQTGLPIEEVTITSLKSNQGFLSNKNGEAIINLTKPSDLKFEHSLYKSYTVKFSELDKKINEVYLESNAMQLEEIILTSEHPQDILKELIKNSLTKITVPVNLKVYLREFYKKNDQIVFFNDGLINFQILGNSKKLKTDILVEQNRAVGLLDIDINSELLGYDLNNIIENYYQFEYLDEILASSAKRKYEFQVRSFPGNEDYLVIKVTPLEEASGVLSDFTIMYDRNKMIIMEVGSVVPESRMVDLRRSFLSSDKIYKLEYKNTFRVDNDLYYLANSKEVIGFEKKYKKQKRRIEVNNHMITTNFDKQIFKYSNQNVFKDKSLINKKTKFFSNYWDVESGFISTKEEKEIIERLDTQ</sequence>
<keyword evidence="3" id="KW-1185">Reference proteome</keyword>
<evidence type="ECO:0008006" key="4">
    <source>
        <dbReference type="Google" id="ProtNLM"/>
    </source>
</evidence>
<dbReference type="PROSITE" id="PS51257">
    <property type="entry name" value="PROKAR_LIPOPROTEIN"/>
    <property type="match status" value="1"/>
</dbReference>
<evidence type="ECO:0000313" key="3">
    <source>
        <dbReference type="Proteomes" id="UP000297407"/>
    </source>
</evidence>
<comment type="caution">
    <text evidence="2">The sequence shown here is derived from an EMBL/GenBank/DDBJ whole genome shotgun (WGS) entry which is preliminary data.</text>
</comment>
<dbReference type="RefSeq" id="WP_135524610.1">
    <property type="nucleotide sequence ID" value="NZ_SRLH01000001.1"/>
</dbReference>
<keyword evidence="1" id="KW-0732">Signal</keyword>
<gene>
    <name evidence="2" type="ORF">E4635_00255</name>
</gene>
<dbReference type="OrthoDB" id="1307311at2"/>